<protein>
    <submittedName>
        <fullName evidence="1">Uncharacterized protein</fullName>
    </submittedName>
</protein>
<reference evidence="1" key="1">
    <citation type="journal article" date="2015" name="MBio">
        <title>Eco-Evolutionary Dynamics of Episomes among Ecologically Cohesive Bacterial Populations.</title>
        <authorList>
            <person name="Xue H."/>
            <person name="Cordero O.X."/>
            <person name="Camas F.M."/>
            <person name="Trimble W."/>
            <person name="Meyer F."/>
            <person name="Guglielmini J."/>
            <person name="Rocha E.P."/>
            <person name="Polz M.F."/>
        </authorList>
    </citation>
    <scope>NUCLEOTIDE SEQUENCE</scope>
    <source>
        <strain evidence="1">FF_304</strain>
    </source>
</reference>
<organism evidence="1">
    <name type="scientific">Vibrio sp. FF_304</name>
    <dbReference type="NCBI Taxonomy" id="1652833"/>
    <lineage>
        <taxon>Bacteria</taxon>
        <taxon>Pseudomonadati</taxon>
        <taxon>Pseudomonadota</taxon>
        <taxon>Gammaproteobacteria</taxon>
        <taxon>Vibrionales</taxon>
        <taxon>Vibrionaceae</taxon>
        <taxon>Vibrio</taxon>
    </lineage>
</organism>
<dbReference type="AlphaFoldDB" id="A0A0H3ZIT5"/>
<proteinExistence type="predicted"/>
<name>A0A0H3ZIT5_9VIBR</name>
<sequence length="91" mass="10847">MKIARMSLPDTCFSCQHYKQTGWKHDQFAPKVDQYGFSIEPRKQRYGQCARNNAEVFWNEKCHLYTQDTDIDVHPCPKRPEPLEPRQESLF</sequence>
<dbReference type="EMBL" id="KP795453">
    <property type="protein sequence ID" value="AKN35800.1"/>
    <property type="molecule type" value="Genomic_DNA"/>
</dbReference>
<accession>A0A0H3ZIT5</accession>
<evidence type="ECO:0000313" key="1">
    <source>
        <dbReference type="EMBL" id="AKN35800.1"/>
    </source>
</evidence>